<dbReference type="SMART" id="SM01274">
    <property type="entry name" value="malic"/>
    <property type="match status" value="1"/>
</dbReference>
<feature type="domain" description="Malic enzyme N-terminal" evidence="10">
    <location>
        <begin position="74"/>
        <end position="253"/>
    </location>
</feature>
<protein>
    <recommendedName>
        <fullName evidence="8">Malic enzyme</fullName>
    </recommendedName>
</protein>
<evidence type="ECO:0000256" key="5">
    <source>
        <dbReference type="PIRSR" id="PIRSR000106-1"/>
    </source>
</evidence>
<dbReference type="GO" id="GO:0005739">
    <property type="term" value="C:mitochondrion"/>
    <property type="evidence" value="ECO:0007669"/>
    <property type="project" value="TreeGrafter"/>
</dbReference>
<proteinExistence type="inferred from homology"/>
<feature type="active site" description="Proton acceptor" evidence="5">
    <location>
        <position position="167"/>
    </location>
</feature>
<evidence type="ECO:0000256" key="2">
    <source>
        <dbReference type="ARBA" id="ARBA00008785"/>
    </source>
</evidence>
<evidence type="ECO:0000256" key="3">
    <source>
        <dbReference type="ARBA" id="ARBA00022723"/>
    </source>
</evidence>
<feature type="binding site" evidence="6">
    <location>
        <position position="149"/>
    </location>
    <ligand>
        <name>(S)-malate</name>
        <dbReference type="ChEBI" id="CHEBI:15589"/>
    </ligand>
</feature>
<feature type="active site" description="Proton donor" evidence="5">
    <location>
        <position position="97"/>
    </location>
</feature>
<dbReference type="Gene3D" id="3.40.50.720">
    <property type="entry name" value="NAD(P)-binding Rossmann-like Domain"/>
    <property type="match status" value="1"/>
</dbReference>
<dbReference type="PRINTS" id="PR00072">
    <property type="entry name" value="MALOXRDTASE"/>
</dbReference>
<dbReference type="InterPro" id="IPR012302">
    <property type="entry name" value="Malic_NAD-bd"/>
</dbReference>
<dbReference type="Pfam" id="PF03949">
    <property type="entry name" value="Malic_M"/>
    <property type="match status" value="1"/>
</dbReference>
<feature type="binding site" evidence="6">
    <location>
        <position position="451"/>
    </location>
    <ligand>
        <name>(S)-malate</name>
        <dbReference type="ChEBI" id="CHEBI:15589"/>
    </ligand>
</feature>
<dbReference type="InterPro" id="IPR036291">
    <property type="entry name" value="NAD(P)-bd_dom_sf"/>
</dbReference>
<dbReference type="SUPFAM" id="SSF53223">
    <property type="entry name" value="Aminoacid dehydrogenase-like, N-terminal domain"/>
    <property type="match status" value="1"/>
</dbReference>
<comment type="cofactor">
    <cofactor evidence="1">
        <name>Mn(2+)</name>
        <dbReference type="ChEBI" id="CHEBI:29035"/>
    </cofactor>
</comment>
<accession>A0A7S0MYZ7</accession>
<dbReference type="SMART" id="SM00919">
    <property type="entry name" value="Malic_M"/>
    <property type="match status" value="1"/>
</dbReference>
<dbReference type="GO" id="GO:0006108">
    <property type="term" value="P:malate metabolic process"/>
    <property type="evidence" value="ECO:0007669"/>
    <property type="project" value="TreeGrafter"/>
</dbReference>
<dbReference type="GO" id="GO:0051287">
    <property type="term" value="F:NAD binding"/>
    <property type="evidence" value="ECO:0007669"/>
    <property type="project" value="InterPro"/>
</dbReference>
<evidence type="ECO:0000256" key="8">
    <source>
        <dbReference type="RuleBase" id="RU003426"/>
    </source>
</evidence>
<feature type="binding site" evidence="6">
    <location>
        <position position="407"/>
    </location>
    <ligand>
        <name>(S)-malate</name>
        <dbReference type="ChEBI" id="CHEBI:15589"/>
    </ligand>
</feature>
<sequence length="550" mass="60828">MAQKPCPVNFPMEMTNKYLTKGTGFSLEEREKYKLTGLMPVNVETLDEQAARAIAHVRSFKKMLNKYIYMENLHSQNVKLFYKVLLDNVVELLPVLYTPTVGEACQKYGSIFRNFAGLYLSALERGRFAEVLDNWYEEPEIIVVTDGGRILGLGDQGAGGMGIPIGKLHLYVAGGGFHPAKTLPITVDVGTDRESLLLNPRYLGMPSKRLRGAEHEAIMDEFMAAVADKWPKCIIQFEDFQSEYALKYLERYRTKYIHFNDDVQGTAAIVTSGFINGMKAQGTDLKDAKVVMCGAGSSAVGVSGYLMKAMMMAGLSEAEARGRIYMVDSKGLITTTRGDKLNEWKSKFARNDGTAECPTLLDAIKLAKPNALFGLTGAGPVWKKEDIEALVAGCGGNGKPLIFPLSNPTKNAEITIEQAVEWSKGKCFFAAGSPFEHQTYEGRMIFASQCNNMFIFPGVGMGAKLSASTQITDSMLLAAAFVVADFVNADDIKRGKLYPDLHFLRHIGKWITKAVWDEAQKEGVAQIPPPTDVRRYIKDSFYDPEYCNCN</sequence>
<feature type="binding site" evidence="7">
    <location>
        <position position="262"/>
    </location>
    <ligand>
        <name>a divalent metal cation</name>
        <dbReference type="ChEBI" id="CHEBI:60240"/>
    </ligand>
</feature>
<keyword evidence="3 7" id="KW-0479">Metal-binding</keyword>
<dbReference type="GO" id="GO:0046872">
    <property type="term" value="F:metal ion binding"/>
    <property type="evidence" value="ECO:0007669"/>
    <property type="project" value="UniProtKB-KW"/>
</dbReference>
<reference evidence="11" key="1">
    <citation type="submission" date="2021-01" db="EMBL/GenBank/DDBJ databases">
        <authorList>
            <person name="Corre E."/>
            <person name="Pelletier E."/>
            <person name="Niang G."/>
            <person name="Scheremetjew M."/>
            <person name="Finn R."/>
            <person name="Kale V."/>
            <person name="Holt S."/>
            <person name="Cochrane G."/>
            <person name="Meng A."/>
            <person name="Brown T."/>
            <person name="Cohen L."/>
        </authorList>
    </citation>
    <scope>NUCLEOTIDE SEQUENCE</scope>
    <source>
        <strain evidence="11">CCMP722</strain>
    </source>
</reference>
<dbReference type="Pfam" id="PF00390">
    <property type="entry name" value="malic"/>
    <property type="match status" value="1"/>
</dbReference>
<evidence type="ECO:0000259" key="10">
    <source>
        <dbReference type="SMART" id="SM01274"/>
    </source>
</evidence>
<evidence type="ECO:0000256" key="7">
    <source>
        <dbReference type="PIRSR" id="PIRSR000106-3"/>
    </source>
</evidence>
<keyword evidence="4 8" id="KW-0560">Oxidoreductase</keyword>
<gene>
    <name evidence="11" type="ORF">POBO1169_LOCUS2940</name>
</gene>
<evidence type="ECO:0000256" key="6">
    <source>
        <dbReference type="PIRSR" id="PIRSR000106-2"/>
    </source>
</evidence>
<dbReference type="PROSITE" id="PS00331">
    <property type="entry name" value="MALIC_ENZYMES"/>
    <property type="match status" value="1"/>
</dbReference>
<evidence type="ECO:0000256" key="4">
    <source>
        <dbReference type="ARBA" id="ARBA00023002"/>
    </source>
</evidence>
<dbReference type="InterPro" id="IPR015884">
    <property type="entry name" value="Malic_enzyme_CS"/>
</dbReference>
<feature type="binding site" evidence="7">
    <location>
        <position position="239"/>
    </location>
    <ligand>
        <name>a divalent metal cation</name>
        <dbReference type="ChEBI" id="CHEBI:60240"/>
    </ligand>
</feature>
<dbReference type="InterPro" id="IPR012301">
    <property type="entry name" value="Malic_N_dom"/>
</dbReference>
<dbReference type="EMBL" id="HBFA01005746">
    <property type="protein sequence ID" value="CAD8653380.1"/>
    <property type="molecule type" value="Transcribed_RNA"/>
</dbReference>
<dbReference type="Gene3D" id="3.40.50.10380">
    <property type="entry name" value="Malic enzyme, N-terminal domain"/>
    <property type="match status" value="1"/>
</dbReference>
<evidence type="ECO:0000313" key="11">
    <source>
        <dbReference type="EMBL" id="CAD8653380.1"/>
    </source>
</evidence>
<dbReference type="PANTHER" id="PTHR23406">
    <property type="entry name" value="MALIC ENZYME-RELATED"/>
    <property type="match status" value="1"/>
</dbReference>
<evidence type="ECO:0000256" key="1">
    <source>
        <dbReference type="ARBA" id="ARBA00001936"/>
    </source>
</evidence>
<dbReference type="AlphaFoldDB" id="A0A7S0MYZ7"/>
<dbReference type="InterPro" id="IPR001891">
    <property type="entry name" value="Malic_OxRdtase"/>
</dbReference>
<dbReference type="SUPFAM" id="SSF51735">
    <property type="entry name" value="NAD(P)-binding Rossmann-fold domains"/>
    <property type="match status" value="1"/>
</dbReference>
<comment type="cofactor">
    <cofactor evidence="7">
        <name>Mg(2+)</name>
        <dbReference type="ChEBI" id="CHEBI:18420"/>
    </cofactor>
    <cofactor evidence="7">
        <name>Mn(2+)</name>
        <dbReference type="ChEBI" id="CHEBI:29035"/>
    </cofactor>
    <text evidence="7">Divalent metal cations. Prefers magnesium or manganese.</text>
</comment>
<feature type="binding site" evidence="7">
    <location>
        <position position="238"/>
    </location>
    <ligand>
        <name>a divalent metal cation</name>
        <dbReference type="ChEBI" id="CHEBI:60240"/>
    </ligand>
</feature>
<dbReference type="NCBIfam" id="NF010052">
    <property type="entry name" value="PRK13529.1"/>
    <property type="match status" value="1"/>
</dbReference>
<organism evidence="11">
    <name type="scientific">Pyramimonas obovata</name>
    <dbReference type="NCBI Taxonomy" id="1411642"/>
    <lineage>
        <taxon>Eukaryota</taxon>
        <taxon>Viridiplantae</taxon>
        <taxon>Chlorophyta</taxon>
        <taxon>Pyramimonadophyceae</taxon>
        <taxon>Pyramimonadales</taxon>
        <taxon>Pyramimonadaceae</taxon>
        <taxon>Pyramimonas</taxon>
        <taxon>Pyramimonas incertae sedis</taxon>
    </lineage>
</organism>
<comment type="similarity">
    <text evidence="2 8">Belongs to the malic enzymes family.</text>
</comment>
<dbReference type="PIRSF" id="PIRSF000106">
    <property type="entry name" value="ME"/>
    <property type="match status" value="1"/>
</dbReference>
<feature type="domain" description="Malic enzyme NAD-binding" evidence="9">
    <location>
        <begin position="263"/>
        <end position="520"/>
    </location>
</feature>
<name>A0A7S0MYZ7_9CHLO</name>
<dbReference type="InterPro" id="IPR037062">
    <property type="entry name" value="Malic_N_dom_sf"/>
</dbReference>
<dbReference type="GO" id="GO:0004471">
    <property type="term" value="F:malate dehydrogenase (decarboxylating) (NAD+) activity"/>
    <property type="evidence" value="ECO:0007669"/>
    <property type="project" value="TreeGrafter"/>
</dbReference>
<dbReference type="InterPro" id="IPR046346">
    <property type="entry name" value="Aminoacid_DH-like_N_sf"/>
</dbReference>
<dbReference type="PANTHER" id="PTHR23406:SF32">
    <property type="entry name" value="NADP-DEPENDENT MALIC ENZYME"/>
    <property type="match status" value="1"/>
</dbReference>
<evidence type="ECO:0000259" key="9">
    <source>
        <dbReference type="SMART" id="SM00919"/>
    </source>
</evidence>